<comment type="similarity">
    <text evidence="2">In the N-terminal section; belongs to the leguminous lectin family.</text>
</comment>
<evidence type="ECO:0000256" key="4">
    <source>
        <dbReference type="ARBA" id="ARBA00022475"/>
    </source>
</evidence>
<evidence type="ECO:0000256" key="10">
    <source>
        <dbReference type="ARBA" id="ARBA00022741"/>
    </source>
</evidence>
<dbReference type="GO" id="GO:0030246">
    <property type="term" value="F:carbohydrate binding"/>
    <property type="evidence" value="ECO:0007669"/>
    <property type="project" value="UniProtKB-KW"/>
</dbReference>
<keyword evidence="17" id="KW-0325">Glycoprotein</keyword>
<dbReference type="GO" id="GO:0005524">
    <property type="term" value="F:ATP binding"/>
    <property type="evidence" value="ECO:0007669"/>
    <property type="project" value="UniProtKB-UniRule"/>
</dbReference>
<dbReference type="Gene3D" id="1.10.510.10">
    <property type="entry name" value="Transferase(Phosphotransferase) domain 1"/>
    <property type="match status" value="1"/>
</dbReference>
<evidence type="ECO:0000256" key="9">
    <source>
        <dbReference type="ARBA" id="ARBA00022734"/>
    </source>
</evidence>
<keyword evidence="27" id="KW-1185">Reference proteome</keyword>
<keyword evidence="14 22" id="KW-1133">Transmembrane helix</keyword>
<evidence type="ECO:0000256" key="17">
    <source>
        <dbReference type="ARBA" id="ARBA00023180"/>
    </source>
</evidence>
<name>A0ABC8T1S2_9AQUA</name>
<evidence type="ECO:0000256" key="13">
    <source>
        <dbReference type="ARBA" id="ARBA00022840"/>
    </source>
</evidence>
<feature type="transmembrane region" description="Helical" evidence="22">
    <location>
        <begin position="286"/>
        <end position="311"/>
    </location>
</feature>
<dbReference type="GO" id="GO:0009626">
    <property type="term" value="P:plant-type hypersensitive response"/>
    <property type="evidence" value="ECO:0007669"/>
    <property type="project" value="UniProtKB-ARBA"/>
</dbReference>
<keyword evidence="13 21" id="KW-0067">ATP-binding</keyword>
<dbReference type="Gene3D" id="2.60.120.200">
    <property type="match status" value="1"/>
</dbReference>
<reference evidence="26 27" key="1">
    <citation type="submission" date="2024-02" db="EMBL/GenBank/DDBJ databases">
        <authorList>
            <person name="Vignale AGUSTIN F."/>
            <person name="Sosa J E."/>
            <person name="Modenutti C."/>
        </authorList>
    </citation>
    <scope>NUCLEOTIDE SEQUENCE [LARGE SCALE GENOMIC DNA]</scope>
</reference>
<evidence type="ECO:0000256" key="22">
    <source>
        <dbReference type="SAM" id="Phobius"/>
    </source>
</evidence>
<dbReference type="GO" id="GO:0004674">
    <property type="term" value="F:protein serine/threonine kinase activity"/>
    <property type="evidence" value="ECO:0007669"/>
    <property type="project" value="UniProtKB-KW"/>
</dbReference>
<dbReference type="Pfam" id="PF00069">
    <property type="entry name" value="Pkinase"/>
    <property type="match status" value="1"/>
</dbReference>
<dbReference type="PROSITE" id="PS50011">
    <property type="entry name" value="PROTEIN_KINASE_DOM"/>
    <property type="match status" value="1"/>
</dbReference>
<keyword evidence="16" id="KW-0675">Receptor</keyword>
<evidence type="ECO:0000313" key="25">
    <source>
        <dbReference type="EMBL" id="CAK9136951.1"/>
    </source>
</evidence>
<dbReference type="InterPro" id="IPR011009">
    <property type="entry name" value="Kinase-like_dom_sf"/>
</dbReference>
<evidence type="ECO:0000256" key="18">
    <source>
        <dbReference type="ARBA" id="ARBA00058054"/>
    </source>
</evidence>
<evidence type="ECO:0000256" key="16">
    <source>
        <dbReference type="ARBA" id="ARBA00023170"/>
    </source>
</evidence>
<evidence type="ECO:0000256" key="14">
    <source>
        <dbReference type="ARBA" id="ARBA00022989"/>
    </source>
</evidence>
<evidence type="ECO:0000256" key="5">
    <source>
        <dbReference type="ARBA" id="ARBA00022527"/>
    </source>
</evidence>
<sequence length="664" mass="73527">MVVSNSLNISFFFLLLIHSTSPLYFNLSSIRPGDTNHSINVTGAAYITEEGIQVTPTNVTLGGTIGRATYIQQLHLWDKASGALTDFTTHFSFVIDSSGNPNYADGLAFFLAPVGSSIPANAAGSGLGLVGGNTISNFPENQFFAVEFDTYSNGWDPNFTHVGININSMKSVSTAIWLNNITQGQENDAWISYNSSSKTLEIFFTGFSIIGSQKDRLYYVLNLMDYLPEWVTFGFSAATGDYFEINNVKKWEFNSSLQFDAYESNPSLSPNLDSSVAATRVKKHKIGLVLVLGVSLSVLIGGLGLVGYCLLKKRKTEEEEEHVFESSMEDRFEKGSGPKKFSYGALVCATKNFAEQEKLGEGGFGGVYRGFLRELNSYVAIKRISRGSKQGIREYESEVTIISRLRHRNLVQLKGWCHEKKELLLVYEFMANGSLDSHLFKKIVLSWNLRYNIAKGLASALLYLHEGWEECVIHRDIKPSNIMLDSNFNAKLGDFGLARLVDHEKGSETTVLAGTLGYMDPECVITGKASKESDVYSFGVVCLEIACGRKPSSFSVQESQMTIVEWVWDLYESGKILEAADQKLCVDFDKQEMERLLVVGLWCTHPDYHLRSSIRQATLVLNCETPLPILPSTMPHVPRSFGPPANMPISWLSSSGGTTISQIS</sequence>
<evidence type="ECO:0000313" key="27">
    <source>
        <dbReference type="Proteomes" id="UP001642360"/>
    </source>
</evidence>
<evidence type="ECO:0000313" key="26">
    <source>
        <dbReference type="EMBL" id="CAK9163372.1"/>
    </source>
</evidence>
<comment type="function">
    <text evidence="18">Involved in resistance response to the pathogenic oomycetes Phytophthora infestans and Phytophthora capsici.</text>
</comment>
<feature type="domain" description="Protein kinase" evidence="24">
    <location>
        <begin position="353"/>
        <end position="608"/>
    </location>
</feature>
<dbReference type="PROSITE" id="PS00308">
    <property type="entry name" value="LECTIN_LEGUME_ALPHA"/>
    <property type="match status" value="1"/>
</dbReference>
<feature type="chain" id="PRO_5044720976" description="Protein kinase domain-containing protein" evidence="23">
    <location>
        <begin position="23"/>
        <end position="664"/>
    </location>
</feature>
<keyword evidence="5" id="KW-0723">Serine/threonine-protein kinase</keyword>
<keyword evidence="9" id="KW-0430">Lectin</keyword>
<evidence type="ECO:0000256" key="7">
    <source>
        <dbReference type="ARBA" id="ARBA00022692"/>
    </source>
</evidence>
<dbReference type="InterPro" id="IPR017441">
    <property type="entry name" value="Protein_kinase_ATP_BS"/>
</dbReference>
<evidence type="ECO:0000256" key="3">
    <source>
        <dbReference type="ARBA" id="ARBA00010217"/>
    </source>
</evidence>
<dbReference type="InterPro" id="IPR008271">
    <property type="entry name" value="Ser/Thr_kinase_AS"/>
</dbReference>
<dbReference type="SMART" id="SM00220">
    <property type="entry name" value="S_TKc"/>
    <property type="match status" value="1"/>
</dbReference>
<evidence type="ECO:0000256" key="6">
    <source>
        <dbReference type="ARBA" id="ARBA00022679"/>
    </source>
</evidence>
<dbReference type="EMBL" id="CAUOFW020000789">
    <property type="protein sequence ID" value="CAK9136951.1"/>
    <property type="molecule type" value="Genomic_DNA"/>
</dbReference>
<dbReference type="CDD" id="cd14066">
    <property type="entry name" value="STKc_IRAK"/>
    <property type="match status" value="1"/>
</dbReference>
<dbReference type="GO" id="GO:0005886">
    <property type="term" value="C:plasma membrane"/>
    <property type="evidence" value="ECO:0007669"/>
    <property type="project" value="UniProtKB-SubCell"/>
</dbReference>
<evidence type="ECO:0000256" key="20">
    <source>
        <dbReference type="ARBA" id="ARBA00063357"/>
    </source>
</evidence>
<dbReference type="InterPro" id="IPR013320">
    <property type="entry name" value="ConA-like_dom_sf"/>
</dbReference>
<keyword evidence="8 23" id="KW-0732">Signal</keyword>
<dbReference type="PROSITE" id="PS00108">
    <property type="entry name" value="PROTEIN_KINASE_ST"/>
    <property type="match status" value="1"/>
</dbReference>
<keyword evidence="15 22" id="KW-0472">Membrane</keyword>
<comment type="subcellular location">
    <subcellularLocation>
        <location evidence="1">Cell membrane</location>
        <topology evidence="1">Single-pass type I membrane protein</topology>
    </subcellularLocation>
</comment>
<comment type="function">
    <text evidence="19">Promotes hydrogen peroxide H(2)O(2) production and cell death.</text>
</comment>
<evidence type="ECO:0000256" key="15">
    <source>
        <dbReference type="ARBA" id="ARBA00023136"/>
    </source>
</evidence>
<keyword evidence="11" id="KW-0418">Kinase</keyword>
<dbReference type="InterPro" id="IPR001220">
    <property type="entry name" value="Legume_lectin_dom"/>
</dbReference>
<keyword evidence="7 22" id="KW-0812">Transmembrane</keyword>
<keyword evidence="12" id="KW-0611">Plant defense</keyword>
<evidence type="ECO:0000256" key="2">
    <source>
        <dbReference type="ARBA" id="ARBA00008536"/>
    </source>
</evidence>
<evidence type="ECO:0000256" key="8">
    <source>
        <dbReference type="ARBA" id="ARBA00022729"/>
    </source>
</evidence>
<evidence type="ECO:0000256" key="19">
    <source>
        <dbReference type="ARBA" id="ARBA00058818"/>
    </source>
</evidence>
<keyword evidence="6" id="KW-0808">Transferase</keyword>
<organism evidence="26 27">
    <name type="scientific">Ilex paraguariensis</name>
    <name type="common">yerba mate</name>
    <dbReference type="NCBI Taxonomy" id="185542"/>
    <lineage>
        <taxon>Eukaryota</taxon>
        <taxon>Viridiplantae</taxon>
        <taxon>Streptophyta</taxon>
        <taxon>Embryophyta</taxon>
        <taxon>Tracheophyta</taxon>
        <taxon>Spermatophyta</taxon>
        <taxon>Magnoliopsida</taxon>
        <taxon>eudicotyledons</taxon>
        <taxon>Gunneridae</taxon>
        <taxon>Pentapetalae</taxon>
        <taxon>asterids</taxon>
        <taxon>campanulids</taxon>
        <taxon>Aquifoliales</taxon>
        <taxon>Aquifoliaceae</taxon>
        <taxon>Ilex</taxon>
    </lineage>
</organism>
<dbReference type="FunFam" id="2.60.120.200:FF:000103">
    <property type="entry name" value="L-type lectin-domain containing receptor kinase IX.1"/>
    <property type="match status" value="1"/>
</dbReference>
<dbReference type="CDD" id="cd06899">
    <property type="entry name" value="lectin_legume_LecRK_Arcelin_ConA"/>
    <property type="match status" value="1"/>
</dbReference>
<dbReference type="SUPFAM" id="SSF56112">
    <property type="entry name" value="Protein kinase-like (PK-like)"/>
    <property type="match status" value="1"/>
</dbReference>
<accession>A0ABC8T1S2</accession>
<dbReference type="AlphaFoldDB" id="A0ABC8T1S2"/>
<dbReference type="InterPro" id="IPR000985">
    <property type="entry name" value="Lectin_LegA_CS"/>
</dbReference>
<evidence type="ECO:0000256" key="11">
    <source>
        <dbReference type="ARBA" id="ARBA00022777"/>
    </source>
</evidence>
<protein>
    <recommendedName>
        <fullName evidence="24">Protein kinase domain-containing protein</fullName>
    </recommendedName>
</protein>
<dbReference type="Proteomes" id="UP001642360">
    <property type="component" value="Unassembled WGS sequence"/>
</dbReference>
<dbReference type="SUPFAM" id="SSF49899">
    <property type="entry name" value="Concanavalin A-like lectins/glucanases"/>
    <property type="match status" value="1"/>
</dbReference>
<dbReference type="PROSITE" id="PS00107">
    <property type="entry name" value="PROTEIN_KINASE_ATP"/>
    <property type="match status" value="1"/>
</dbReference>
<feature type="signal peptide" evidence="23">
    <location>
        <begin position="1"/>
        <end position="22"/>
    </location>
</feature>
<dbReference type="PANTHER" id="PTHR27007">
    <property type="match status" value="1"/>
</dbReference>
<dbReference type="GO" id="GO:0002229">
    <property type="term" value="P:defense response to oomycetes"/>
    <property type="evidence" value="ECO:0007669"/>
    <property type="project" value="UniProtKB-ARBA"/>
</dbReference>
<dbReference type="InterPro" id="IPR050528">
    <property type="entry name" value="L-type_Lectin-RKs"/>
</dbReference>
<comment type="similarity">
    <text evidence="3">In the C-terminal section; belongs to the protein kinase superfamily. Ser/Thr protein kinase family.</text>
</comment>
<evidence type="ECO:0000256" key="12">
    <source>
        <dbReference type="ARBA" id="ARBA00022821"/>
    </source>
</evidence>
<keyword evidence="4" id="KW-1003">Cell membrane</keyword>
<dbReference type="FunFam" id="1.10.510.10:FF:000240">
    <property type="entry name" value="Lectin-domain containing receptor kinase A4.3"/>
    <property type="match status" value="1"/>
</dbReference>
<evidence type="ECO:0000259" key="24">
    <source>
        <dbReference type="PROSITE" id="PS50011"/>
    </source>
</evidence>
<dbReference type="EMBL" id="CAUOFW020004011">
    <property type="protein sequence ID" value="CAK9163372.1"/>
    <property type="molecule type" value="Genomic_DNA"/>
</dbReference>
<dbReference type="Pfam" id="PF00139">
    <property type="entry name" value="Lectin_legB"/>
    <property type="match status" value="1"/>
</dbReference>
<comment type="subunit">
    <text evidence="20">Interacts with ABCG40.</text>
</comment>
<keyword evidence="10 21" id="KW-0547">Nucleotide-binding</keyword>
<proteinExistence type="inferred from homology"/>
<evidence type="ECO:0000256" key="23">
    <source>
        <dbReference type="SAM" id="SignalP"/>
    </source>
</evidence>
<evidence type="ECO:0000256" key="1">
    <source>
        <dbReference type="ARBA" id="ARBA00004251"/>
    </source>
</evidence>
<dbReference type="FunFam" id="3.30.200.20:FF:000168">
    <property type="entry name" value="L-type lectin-domain containing receptor kinase IX.1"/>
    <property type="match status" value="1"/>
</dbReference>
<evidence type="ECO:0000256" key="21">
    <source>
        <dbReference type="PROSITE-ProRule" id="PRU10141"/>
    </source>
</evidence>
<dbReference type="InterPro" id="IPR000719">
    <property type="entry name" value="Prot_kinase_dom"/>
</dbReference>
<dbReference type="Gene3D" id="3.30.200.20">
    <property type="entry name" value="Phosphorylase Kinase, domain 1"/>
    <property type="match status" value="1"/>
</dbReference>
<gene>
    <name evidence="26" type="ORF">ILEXP_LOCUS32414</name>
    <name evidence="25" type="ORF">ILEXP_LOCUS3961</name>
</gene>
<comment type="caution">
    <text evidence="26">The sequence shown here is derived from an EMBL/GenBank/DDBJ whole genome shotgun (WGS) entry which is preliminary data.</text>
</comment>
<feature type="binding site" evidence="21">
    <location>
        <position position="382"/>
    </location>
    <ligand>
        <name>ATP</name>
        <dbReference type="ChEBI" id="CHEBI:30616"/>
    </ligand>
</feature>